<organism evidence="1 2">
    <name type="scientific">Kandleria vitulina</name>
    <dbReference type="NCBI Taxonomy" id="1630"/>
    <lineage>
        <taxon>Bacteria</taxon>
        <taxon>Bacillati</taxon>
        <taxon>Bacillota</taxon>
        <taxon>Erysipelotrichia</taxon>
        <taxon>Erysipelotrichales</taxon>
        <taxon>Coprobacillaceae</taxon>
        <taxon>Kandleria</taxon>
    </lineage>
</organism>
<accession>A0A1H2W5X2</accession>
<evidence type="ECO:0008006" key="3">
    <source>
        <dbReference type="Google" id="ProtNLM"/>
    </source>
</evidence>
<evidence type="ECO:0000313" key="2">
    <source>
        <dbReference type="Proteomes" id="UP000182429"/>
    </source>
</evidence>
<dbReference type="EMBL" id="FNNF01000047">
    <property type="protein sequence ID" value="SDW76052.1"/>
    <property type="molecule type" value="Genomic_DNA"/>
</dbReference>
<sequence>MVLSTSEDNEYPQYIKLHALPDYKGEPIESYLKEKCIFKGSTVINCDGDRAFFRLEKLTQLENSVVDYTDENHKLRWLNTFAGNIQSNINHVFFNTYGRTEEFML</sequence>
<dbReference type="RefSeq" id="WP_074687295.1">
    <property type="nucleotide sequence ID" value="NZ_FNNF01000047.1"/>
</dbReference>
<evidence type="ECO:0000313" key="1">
    <source>
        <dbReference type="EMBL" id="SDW76052.1"/>
    </source>
</evidence>
<dbReference type="AlphaFoldDB" id="A0A1H2W5X2"/>
<dbReference type="Proteomes" id="UP000182429">
    <property type="component" value="Unassembled WGS sequence"/>
</dbReference>
<gene>
    <name evidence="1" type="ORF">SAMN04487759_1474</name>
</gene>
<proteinExistence type="predicted"/>
<protein>
    <recommendedName>
        <fullName evidence="3">ISXO2-like transposase domain-containing protein</fullName>
    </recommendedName>
</protein>
<reference evidence="1 2" key="1">
    <citation type="submission" date="2016-10" db="EMBL/GenBank/DDBJ databases">
        <authorList>
            <person name="de Groot N.N."/>
        </authorList>
    </citation>
    <scope>NUCLEOTIDE SEQUENCE [LARGE SCALE GENOMIC DNA]</scope>
    <source>
        <strain evidence="1 2">S3b</strain>
    </source>
</reference>
<name>A0A1H2W5X2_9FIRM</name>